<evidence type="ECO:0000313" key="4">
    <source>
        <dbReference type="EMBL" id="PAV65925.1"/>
    </source>
</evidence>
<evidence type="ECO:0000259" key="3">
    <source>
        <dbReference type="Pfam" id="PF01464"/>
    </source>
</evidence>
<feature type="signal peptide" evidence="2">
    <location>
        <begin position="1"/>
        <end position="37"/>
    </location>
</feature>
<gene>
    <name evidence="4" type="ORF">WR25_04341</name>
</gene>
<dbReference type="Pfam" id="PF01464">
    <property type="entry name" value="SLT"/>
    <property type="match status" value="1"/>
</dbReference>
<dbReference type="Gene3D" id="1.10.530.10">
    <property type="match status" value="1"/>
</dbReference>
<dbReference type="Gene3D" id="1.25.20.10">
    <property type="entry name" value="Bacterial muramidases"/>
    <property type="match status" value="1"/>
</dbReference>
<reference evidence="4 5" key="1">
    <citation type="journal article" date="2017" name="Curr. Biol.">
        <title>Genome architecture and evolution of a unichromosomal asexual nematode.</title>
        <authorList>
            <person name="Fradin H."/>
            <person name="Zegar C."/>
            <person name="Gutwein M."/>
            <person name="Lucas J."/>
            <person name="Kovtun M."/>
            <person name="Corcoran D."/>
            <person name="Baugh L.R."/>
            <person name="Kiontke K."/>
            <person name="Gunsalus K."/>
            <person name="Fitch D.H."/>
            <person name="Piano F."/>
        </authorList>
    </citation>
    <scope>NUCLEOTIDE SEQUENCE [LARGE SCALE GENOMIC DNA]</scope>
    <source>
        <strain evidence="4">PF1309</strain>
    </source>
</reference>
<dbReference type="Proteomes" id="UP000218231">
    <property type="component" value="Unassembled WGS sequence"/>
</dbReference>
<evidence type="ECO:0000313" key="5">
    <source>
        <dbReference type="Proteomes" id="UP000218231"/>
    </source>
</evidence>
<dbReference type="InterPro" id="IPR008258">
    <property type="entry name" value="Transglycosylase_SLT_dom_1"/>
</dbReference>
<dbReference type="EMBL" id="LIAE01010182">
    <property type="protein sequence ID" value="PAV65925.1"/>
    <property type="molecule type" value="Genomic_DNA"/>
</dbReference>
<proteinExistence type="predicted"/>
<keyword evidence="5" id="KW-1185">Reference proteome</keyword>
<dbReference type="AlphaFoldDB" id="A0A2A2JW49"/>
<evidence type="ECO:0000256" key="2">
    <source>
        <dbReference type="SAM" id="SignalP"/>
    </source>
</evidence>
<dbReference type="SUPFAM" id="SSF48435">
    <property type="entry name" value="Bacterial muramidases"/>
    <property type="match status" value="1"/>
</dbReference>
<accession>A0A2A2JW49</accession>
<feature type="chain" id="PRO_5012674629" description="Transglycosylase SLT domain-containing protein" evidence="2">
    <location>
        <begin position="38"/>
        <end position="691"/>
    </location>
</feature>
<dbReference type="STRING" id="2018661.A0A2A2JW49"/>
<keyword evidence="1 2" id="KW-0732">Signal</keyword>
<dbReference type="OrthoDB" id="10069402at2759"/>
<dbReference type="PANTHER" id="PTHR37423">
    <property type="entry name" value="SOLUBLE LYTIC MUREIN TRANSGLYCOSYLASE-RELATED"/>
    <property type="match status" value="1"/>
</dbReference>
<dbReference type="PANTHER" id="PTHR37423:SF2">
    <property type="entry name" value="MEMBRANE-BOUND LYTIC MUREIN TRANSGLYCOSYLASE C"/>
    <property type="match status" value="1"/>
</dbReference>
<sequence>MQRFVQDRYGRRPYDVHMHSATLPVSLLLATLAGVSAAPQQDGQTTPSASVPDALDRYRTQMANMSPQAPQTPADGAIAAALAQWKSIGQTDAFPFDSYAGFLMAHPGWPNEAANRRAAERKAATASPTSVVAFFTRFPPLTATGLVAQARALQSLGRTADAQAAARAAWRKGVLSADDEAAVLSGFGSALTPDDQDARMDALLWQNATGVAARQIGFTSPAKRPAFEARLAFRSNAANAATLAMTTQDQFASDPGYIADRASYLRGAGASPTARSWLARPRSLASRPGNVEKWYEVLLTNARAANADNQYQLAYDIARQIDDAYPAGTDVSTKPYGERDDYTSLAWLAGQVALKQLSRPADAMVMFERYGRGSQSPQTRAKGFYWAGRAAEAAGKSAEAAGYYARAAGFRDQFYGQLALERTGRPLTAPPAVPALAVAPAVRQAFADRETVRAARFLGMIGQYQDQTAFVRQIAADATTDTDHVLAADLSRQIGRPDLGVMVGRSAMQNGLSDYSATGFPTVSVPAGYEDNWTLIHAISRQESQFDRAAVSHAGARGLMQLMPATAREQSGKIGLAYNQASLTTDPNMSIMLGSSYFQRVFANYGSYPLAIAAYNAGGGNVNKWLRANGDPRSGAVDMVDWIEAIPYQETRNYVQRVLENAVVYDLMSPAHAKSRGPANLSWYLGKGRPG</sequence>
<protein>
    <recommendedName>
        <fullName evidence="3">Transglycosylase SLT domain-containing protein</fullName>
    </recommendedName>
</protein>
<dbReference type="GO" id="GO:0004553">
    <property type="term" value="F:hydrolase activity, hydrolyzing O-glycosyl compounds"/>
    <property type="evidence" value="ECO:0007669"/>
    <property type="project" value="InterPro"/>
</dbReference>
<dbReference type="SUPFAM" id="SSF53955">
    <property type="entry name" value="Lysozyme-like"/>
    <property type="match status" value="1"/>
</dbReference>
<name>A0A2A2JW49_9BILA</name>
<dbReference type="CDD" id="cd13401">
    <property type="entry name" value="Slt70-like"/>
    <property type="match status" value="1"/>
</dbReference>
<feature type="domain" description="Transglycosylase SLT" evidence="3">
    <location>
        <begin position="529"/>
        <end position="631"/>
    </location>
</feature>
<dbReference type="InterPro" id="IPR008939">
    <property type="entry name" value="Lytic_TGlycosylase_superhlx_U"/>
</dbReference>
<dbReference type="InterPro" id="IPR023346">
    <property type="entry name" value="Lysozyme-like_dom_sf"/>
</dbReference>
<organism evidence="4 5">
    <name type="scientific">Diploscapter pachys</name>
    <dbReference type="NCBI Taxonomy" id="2018661"/>
    <lineage>
        <taxon>Eukaryota</taxon>
        <taxon>Metazoa</taxon>
        <taxon>Ecdysozoa</taxon>
        <taxon>Nematoda</taxon>
        <taxon>Chromadorea</taxon>
        <taxon>Rhabditida</taxon>
        <taxon>Rhabditina</taxon>
        <taxon>Rhabditomorpha</taxon>
        <taxon>Rhabditoidea</taxon>
        <taxon>Rhabditidae</taxon>
        <taxon>Diploscapter</taxon>
    </lineage>
</organism>
<comment type="caution">
    <text evidence="4">The sequence shown here is derived from an EMBL/GenBank/DDBJ whole genome shotgun (WGS) entry which is preliminary data.</text>
</comment>
<evidence type="ECO:0000256" key="1">
    <source>
        <dbReference type="ARBA" id="ARBA00022729"/>
    </source>
</evidence>